<dbReference type="AlphaFoldDB" id="A0A3M7SPC4"/>
<dbReference type="EMBL" id="REGN01001039">
    <property type="protein sequence ID" value="RNA37470.1"/>
    <property type="molecule type" value="Genomic_DNA"/>
</dbReference>
<comment type="caution">
    <text evidence="1">The sequence shown here is derived from an EMBL/GenBank/DDBJ whole genome shotgun (WGS) entry which is preliminary data.</text>
</comment>
<sequence>MFCQFNNYEKLREIIVLEKIIDTFFDLTYYINPAISKCTLQSAHHRNDAILKISMFKGISTKHKNVRRKNSAGTILQNDSCLISYFLLLYINFNI</sequence>
<accession>A0A3M7SPC4</accession>
<organism evidence="1 2">
    <name type="scientific">Brachionus plicatilis</name>
    <name type="common">Marine rotifer</name>
    <name type="synonym">Brachionus muelleri</name>
    <dbReference type="NCBI Taxonomy" id="10195"/>
    <lineage>
        <taxon>Eukaryota</taxon>
        <taxon>Metazoa</taxon>
        <taxon>Spiralia</taxon>
        <taxon>Gnathifera</taxon>
        <taxon>Rotifera</taxon>
        <taxon>Eurotatoria</taxon>
        <taxon>Monogononta</taxon>
        <taxon>Pseudotrocha</taxon>
        <taxon>Ploima</taxon>
        <taxon>Brachionidae</taxon>
        <taxon>Brachionus</taxon>
    </lineage>
</organism>
<evidence type="ECO:0000313" key="1">
    <source>
        <dbReference type="EMBL" id="RNA37470.1"/>
    </source>
</evidence>
<dbReference type="Proteomes" id="UP000276133">
    <property type="component" value="Unassembled WGS sequence"/>
</dbReference>
<reference evidence="1 2" key="1">
    <citation type="journal article" date="2018" name="Sci. Rep.">
        <title>Genomic signatures of local adaptation to the degree of environmental predictability in rotifers.</title>
        <authorList>
            <person name="Franch-Gras L."/>
            <person name="Hahn C."/>
            <person name="Garcia-Roger E.M."/>
            <person name="Carmona M.J."/>
            <person name="Serra M."/>
            <person name="Gomez A."/>
        </authorList>
    </citation>
    <scope>NUCLEOTIDE SEQUENCE [LARGE SCALE GENOMIC DNA]</scope>
    <source>
        <strain evidence="1">HYR1</strain>
    </source>
</reference>
<gene>
    <name evidence="1" type="ORF">BpHYR1_032269</name>
</gene>
<protein>
    <submittedName>
        <fullName evidence="1">Uncharacterized protein</fullName>
    </submittedName>
</protein>
<keyword evidence="2" id="KW-1185">Reference proteome</keyword>
<proteinExistence type="predicted"/>
<name>A0A3M7SPC4_BRAPC</name>
<evidence type="ECO:0000313" key="2">
    <source>
        <dbReference type="Proteomes" id="UP000276133"/>
    </source>
</evidence>